<feature type="domain" description="HTH tetR-type" evidence="6">
    <location>
        <begin position="8"/>
        <end position="68"/>
    </location>
</feature>
<dbReference type="InterPro" id="IPR009057">
    <property type="entry name" value="Homeodomain-like_sf"/>
</dbReference>
<keyword evidence="2" id="KW-0805">Transcription regulation</keyword>
<dbReference type="RefSeq" id="WP_054293923.1">
    <property type="nucleotide sequence ID" value="NZ_CP012752.1"/>
</dbReference>
<dbReference type="InterPro" id="IPR036271">
    <property type="entry name" value="Tet_transcr_reg_TetR-rel_C_sf"/>
</dbReference>
<keyword evidence="8" id="KW-1185">Reference proteome</keyword>
<evidence type="ECO:0000256" key="3">
    <source>
        <dbReference type="ARBA" id="ARBA00023125"/>
    </source>
</evidence>
<evidence type="ECO:0000259" key="6">
    <source>
        <dbReference type="PROSITE" id="PS50977"/>
    </source>
</evidence>
<dbReference type="OrthoDB" id="9816296at2"/>
<dbReference type="Pfam" id="PF13977">
    <property type="entry name" value="TetR_C_6"/>
    <property type="match status" value="1"/>
</dbReference>
<evidence type="ECO:0000256" key="2">
    <source>
        <dbReference type="ARBA" id="ARBA00023015"/>
    </source>
</evidence>
<sequence>MPKIVIPEARRKAVSSAVIQLVTREGFEGASLRNVADEAGLAIGSVRHYFADHEELMIFTMRELGQRIGARVATHVGKLMSDAPDVDRRTLVEALFAEFLPLDSTRTEEAVAWLAFVVAARTRPALRPTAEEQNQHMRALISRILREAVARGGLPAELDIEVETLRLSALLDGLTLQAVVYPRSTTPESLVAALRTSVAALAGRGQRGCTSD</sequence>
<feature type="DNA-binding region" description="H-T-H motif" evidence="5">
    <location>
        <begin position="31"/>
        <end position="50"/>
    </location>
</feature>
<dbReference type="Pfam" id="PF00440">
    <property type="entry name" value="TetR_N"/>
    <property type="match status" value="1"/>
</dbReference>
<dbReference type="KEGG" id="kphy:AOZ06_38765"/>
<organism evidence="7 8">
    <name type="scientific">Kibdelosporangium phytohabitans</name>
    <dbReference type="NCBI Taxonomy" id="860235"/>
    <lineage>
        <taxon>Bacteria</taxon>
        <taxon>Bacillati</taxon>
        <taxon>Actinomycetota</taxon>
        <taxon>Actinomycetes</taxon>
        <taxon>Pseudonocardiales</taxon>
        <taxon>Pseudonocardiaceae</taxon>
        <taxon>Kibdelosporangium</taxon>
    </lineage>
</organism>
<dbReference type="PANTHER" id="PTHR30055:SF234">
    <property type="entry name" value="HTH-TYPE TRANSCRIPTIONAL REGULATOR BETI"/>
    <property type="match status" value="1"/>
</dbReference>
<dbReference type="PROSITE" id="PS50977">
    <property type="entry name" value="HTH_TETR_2"/>
    <property type="match status" value="1"/>
</dbReference>
<evidence type="ECO:0000313" key="7">
    <source>
        <dbReference type="EMBL" id="ALG12027.1"/>
    </source>
</evidence>
<dbReference type="Gene3D" id="1.10.357.10">
    <property type="entry name" value="Tetracycline Repressor, domain 2"/>
    <property type="match status" value="1"/>
</dbReference>
<evidence type="ECO:0000256" key="4">
    <source>
        <dbReference type="ARBA" id="ARBA00023163"/>
    </source>
</evidence>
<dbReference type="AlphaFoldDB" id="A0A0N9IB37"/>
<dbReference type="InterPro" id="IPR039538">
    <property type="entry name" value="BetI_C"/>
</dbReference>
<dbReference type="Proteomes" id="UP000063699">
    <property type="component" value="Chromosome"/>
</dbReference>
<dbReference type="InterPro" id="IPR050109">
    <property type="entry name" value="HTH-type_TetR-like_transc_reg"/>
</dbReference>
<evidence type="ECO:0000313" key="8">
    <source>
        <dbReference type="Proteomes" id="UP000063699"/>
    </source>
</evidence>
<dbReference type="STRING" id="860235.AOZ06_38765"/>
<dbReference type="EMBL" id="CP012752">
    <property type="protein sequence ID" value="ALG12027.1"/>
    <property type="molecule type" value="Genomic_DNA"/>
</dbReference>
<accession>A0A0N9IB37</accession>
<protein>
    <submittedName>
        <fullName evidence="7">TetR family transcriptional regulator</fullName>
    </submittedName>
</protein>
<dbReference type="GO" id="GO:0000976">
    <property type="term" value="F:transcription cis-regulatory region binding"/>
    <property type="evidence" value="ECO:0007669"/>
    <property type="project" value="TreeGrafter"/>
</dbReference>
<evidence type="ECO:0000256" key="1">
    <source>
        <dbReference type="ARBA" id="ARBA00022491"/>
    </source>
</evidence>
<dbReference type="GO" id="GO:0003700">
    <property type="term" value="F:DNA-binding transcription factor activity"/>
    <property type="evidence" value="ECO:0007669"/>
    <property type="project" value="TreeGrafter"/>
</dbReference>
<dbReference type="SUPFAM" id="SSF48498">
    <property type="entry name" value="Tetracyclin repressor-like, C-terminal domain"/>
    <property type="match status" value="1"/>
</dbReference>
<gene>
    <name evidence="7" type="ORF">AOZ06_38765</name>
</gene>
<keyword evidence="3 5" id="KW-0238">DNA-binding</keyword>
<dbReference type="InterPro" id="IPR001647">
    <property type="entry name" value="HTH_TetR"/>
</dbReference>
<dbReference type="PANTHER" id="PTHR30055">
    <property type="entry name" value="HTH-TYPE TRANSCRIPTIONAL REGULATOR RUTR"/>
    <property type="match status" value="1"/>
</dbReference>
<keyword evidence="1" id="KW-0678">Repressor</keyword>
<proteinExistence type="predicted"/>
<dbReference type="SUPFAM" id="SSF46689">
    <property type="entry name" value="Homeodomain-like"/>
    <property type="match status" value="1"/>
</dbReference>
<keyword evidence="4" id="KW-0804">Transcription</keyword>
<evidence type="ECO:0000256" key="5">
    <source>
        <dbReference type="PROSITE-ProRule" id="PRU00335"/>
    </source>
</evidence>
<name>A0A0N9IB37_9PSEU</name>
<reference evidence="7 8" key="1">
    <citation type="submission" date="2015-07" db="EMBL/GenBank/DDBJ databases">
        <title>Genome sequencing of Kibdelosporangium phytohabitans.</title>
        <authorList>
            <person name="Qin S."/>
            <person name="Xing K."/>
        </authorList>
    </citation>
    <scope>NUCLEOTIDE SEQUENCE [LARGE SCALE GENOMIC DNA]</scope>
    <source>
        <strain evidence="7 8">KLBMP1111</strain>
    </source>
</reference>